<evidence type="ECO:0000256" key="8">
    <source>
        <dbReference type="ARBA" id="ARBA00037998"/>
    </source>
</evidence>
<dbReference type="RefSeq" id="WP_123045239.1">
    <property type="nucleotide sequence ID" value="NZ_RDSR01000006.1"/>
</dbReference>
<dbReference type="GO" id="GO:0006865">
    <property type="term" value="P:amino acid transport"/>
    <property type="evidence" value="ECO:0007669"/>
    <property type="project" value="UniProtKB-KW"/>
</dbReference>
<dbReference type="CDD" id="cd06582">
    <property type="entry name" value="TM_PBP1_LivH_like"/>
    <property type="match status" value="1"/>
</dbReference>
<evidence type="ECO:0000256" key="2">
    <source>
        <dbReference type="ARBA" id="ARBA00022448"/>
    </source>
</evidence>
<evidence type="ECO:0000256" key="4">
    <source>
        <dbReference type="ARBA" id="ARBA00022692"/>
    </source>
</evidence>
<evidence type="ECO:0000256" key="3">
    <source>
        <dbReference type="ARBA" id="ARBA00022475"/>
    </source>
</evidence>
<evidence type="ECO:0000313" key="11">
    <source>
        <dbReference type="Proteomes" id="UP000279859"/>
    </source>
</evidence>
<reference evidence="10 11" key="1">
    <citation type="submission" date="2018-11" db="EMBL/GenBank/DDBJ databases">
        <title>Cryobacterium sp. nov., isolated from rhizosphere soil of lettuce.</title>
        <authorList>
            <person name="Wang Y."/>
        </authorList>
    </citation>
    <scope>NUCLEOTIDE SEQUENCE [LARGE SCALE GENOMIC DNA]</scope>
    <source>
        <strain evidence="10 11">NEAU-85</strain>
    </source>
</reference>
<feature type="transmembrane region" description="Helical" evidence="9">
    <location>
        <begin position="268"/>
        <end position="289"/>
    </location>
</feature>
<evidence type="ECO:0000256" key="6">
    <source>
        <dbReference type="ARBA" id="ARBA00022989"/>
    </source>
</evidence>
<keyword evidence="7 9" id="KW-0472">Membrane</keyword>
<evidence type="ECO:0000256" key="5">
    <source>
        <dbReference type="ARBA" id="ARBA00022970"/>
    </source>
</evidence>
<keyword evidence="3" id="KW-1003">Cell membrane</keyword>
<dbReference type="EMBL" id="RDSR01000006">
    <property type="protein sequence ID" value="RNE63967.1"/>
    <property type="molecule type" value="Genomic_DNA"/>
</dbReference>
<dbReference type="Pfam" id="PF02653">
    <property type="entry name" value="BPD_transp_2"/>
    <property type="match status" value="1"/>
</dbReference>
<dbReference type="OrthoDB" id="9807115at2"/>
<dbReference type="GO" id="GO:0022857">
    <property type="term" value="F:transmembrane transporter activity"/>
    <property type="evidence" value="ECO:0007669"/>
    <property type="project" value="InterPro"/>
</dbReference>
<feature type="transmembrane region" description="Helical" evidence="9">
    <location>
        <begin position="45"/>
        <end position="62"/>
    </location>
</feature>
<evidence type="ECO:0000313" key="10">
    <source>
        <dbReference type="EMBL" id="RNE63967.1"/>
    </source>
</evidence>
<proteinExistence type="inferred from homology"/>
<name>A0A3M8LEK7_9MICO</name>
<dbReference type="Proteomes" id="UP000279859">
    <property type="component" value="Unassembled WGS sequence"/>
</dbReference>
<sequence>MDILNHVAQSVANGLLIGSVYALISVGLTLIFGVMNIVNFAHGEFLMVGMFGAYFASTAFGLDPLWIAPLIGIAGFLLGALVERTIIEPIIKAPQSAQIIATVGLGIILANGAAAIFGNNFLSVKTPYQGETFSLFGLHFAATFVYAAAYAVVMAVLLALFLNKTRFGKAMRATAQNRGAAQLLGIDPKRMYMVAFGLGVALVTLAGSVILPYTLVYPFIGQQYVLIMFTVVVLGGLGSIRGAIIAGLVVGVIQSLSTLLLPSELQNLPVFIVFFIALVLISGGVLSRVRNASVKLKRS</sequence>
<feature type="transmembrane region" description="Helical" evidence="9">
    <location>
        <begin position="20"/>
        <end position="38"/>
    </location>
</feature>
<evidence type="ECO:0000256" key="7">
    <source>
        <dbReference type="ARBA" id="ARBA00023136"/>
    </source>
</evidence>
<dbReference type="AlphaFoldDB" id="A0A3M8LEK7"/>
<feature type="transmembrane region" description="Helical" evidence="9">
    <location>
        <begin position="244"/>
        <end position="262"/>
    </location>
</feature>
<keyword evidence="6 9" id="KW-1133">Transmembrane helix</keyword>
<feature type="transmembrane region" description="Helical" evidence="9">
    <location>
        <begin position="138"/>
        <end position="162"/>
    </location>
</feature>
<feature type="transmembrane region" description="Helical" evidence="9">
    <location>
        <begin position="219"/>
        <end position="237"/>
    </location>
</feature>
<feature type="transmembrane region" description="Helical" evidence="9">
    <location>
        <begin position="68"/>
        <end position="87"/>
    </location>
</feature>
<gene>
    <name evidence="10" type="ORF">EEJ31_05210</name>
</gene>
<organism evidence="10 11">
    <name type="scientific">Cryobacterium tepidiphilum</name>
    <dbReference type="NCBI Taxonomy" id="2486026"/>
    <lineage>
        <taxon>Bacteria</taxon>
        <taxon>Bacillati</taxon>
        <taxon>Actinomycetota</taxon>
        <taxon>Actinomycetes</taxon>
        <taxon>Micrococcales</taxon>
        <taxon>Microbacteriaceae</taxon>
        <taxon>Cryobacterium</taxon>
    </lineage>
</organism>
<feature type="transmembrane region" description="Helical" evidence="9">
    <location>
        <begin position="99"/>
        <end position="118"/>
    </location>
</feature>
<keyword evidence="4 9" id="KW-0812">Transmembrane</keyword>
<evidence type="ECO:0000256" key="9">
    <source>
        <dbReference type="SAM" id="Phobius"/>
    </source>
</evidence>
<keyword evidence="5" id="KW-0029">Amino-acid transport</keyword>
<dbReference type="PANTHER" id="PTHR11795">
    <property type="entry name" value="BRANCHED-CHAIN AMINO ACID TRANSPORT SYSTEM PERMEASE PROTEIN LIVH"/>
    <property type="match status" value="1"/>
</dbReference>
<dbReference type="PANTHER" id="PTHR11795:SF445">
    <property type="entry name" value="AMINO ACID ABC TRANSPORTER PERMEASE PROTEIN"/>
    <property type="match status" value="1"/>
</dbReference>
<dbReference type="InterPro" id="IPR052157">
    <property type="entry name" value="BCAA_transport_permease"/>
</dbReference>
<dbReference type="InterPro" id="IPR001851">
    <property type="entry name" value="ABC_transp_permease"/>
</dbReference>
<feature type="transmembrane region" description="Helical" evidence="9">
    <location>
        <begin position="192"/>
        <end position="213"/>
    </location>
</feature>
<evidence type="ECO:0000256" key="1">
    <source>
        <dbReference type="ARBA" id="ARBA00004651"/>
    </source>
</evidence>
<keyword evidence="2" id="KW-0813">Transport</keyword>
<protein>
    <submittedName>
        <fullName evidence="10">Branched-chain amino acid ABC transporter permease</fullName>
    </submittedName>
</protein>
<keyword evidence="11" id="KW-1185">Reference proteome</keyword>
<comment type="similarity">
    <text evidence="8">Belongs to the binding-protein-dependent transport system permease family. LivHM subfamily.</text>
</comment>
<dbReference type="GO" id="GO:0005886">
    <property type="term" value="C:plasma membrane"/>
    <property type="evidence" value="ECO:0007669"/>
    <property type="project" value="UniProtKB-SubCell"/>
</dbReference>
<comment type="caution">
    <text evidence="10">The sequence shown here is derived from an EMBL/GenBank/DDBJ whole genome shotgun (WGS) entry which is preliminary data.</text>
</comment>
<comment type="subcellular location">
    <subcellularLocation>
        <location evidence="1">Cell membrane</location>
        <topology evidence="1">Multi-pass membrane protein</topology>
    </subcellularLocation>
</comment>
<accession>A0A3M8LEK7</accession>